<sequence length="305" mass="33997">MIERTWTGETITEPGIYASVPIESYHHDTGLLDGFSISSSGIRQVDDRPSAYWIHSPFNPDRVERESTEALNFGKAAHHLLLGEADFAQHFAVRPAKLNGKDWQGNRTDCKEWLEGRAAEGLTVILPAQIETLKRMRDSLAAHPIVQAGALNGRIERSMFARFGKVWLRARPDVIPMDGGDFVDLKTAAAVDDDSLSRAIFSAGYHVQAAVVRMVWCALGLDFGSFVLAFLEKTPPYEVRFFEIRTSDIDLGERQARAALRTVEECLKRGQWPGYDGWDPSVLNIDIPTWARTRAEATLAVKEAA</sequence>
<dbReference type="Proteomes" id="UP001163223">
    <property type="component" value="Chromosome"/>
</dbReference>
<reference evidence="1" key="1">
    <citation type="submission" date="2022-11" db="EMBL/GenBank/DDBJ databases">
        <title>beta-Carotene-producing bacterium, Jeongeuplla avenae sp. nov., alleviates the salt stress of Arabidopsis seedlings.</title>
        <authorList>
            <person name="Jiang L."/>
            <person name="Lee J."/>
        </authorList>
    </citation>
    <scope>NUCLEOTIDE SEQUENCE</scope>
    <source>
        <strain evidence="1">DY_R2A_6</strain>
    </source>
</reference>
<keyword evidence="2" id="KW-1185">Reference proteome</keyword>
<name>A0ACD4NK55_9HYPH</name>
<gene>
    <name evidence="1" type="ORF">OXU80_20190</name>
</gene>
<accession>A0ACD4NK55</accession>
<evidence type="ECO:0000313" key="2">
    <source>
        <dbReference type="Proteomes" id="UP001163223"/>
    </source>
</evidence>
<protein>
    <submittedName>
        <fullName evidence="1">PD-(D/E)XK nuclease-like domain-containing protein</fullName>
    </submittedName>
</protein>
<proteinExistence type="predicted"/>
<organism evidence="1 2">
    <name type="scientific">Antarcticirhabdus aurantiaca</name>
    <dbReference type="NCBI Taxonomy" id="2606717"/>
    <lineage>
        <taxon>Bacteria</taxon>
        <taxon>Pseudomonadati</taxon>
        <taxon>Pseudomonadota</taxon>
        <taxon>Alphaproteobacteria</taxon>
        <taxon>Hyphomicrobiales</taxon>
        <taxon>Aurantimonadaceae</taxon>
        <taxon>Antarcticirhabdus</taxon>
    </lineage>
</organism>
<evidence type="ECO:0000313" key="1">
    <source>
        <dbReference type="EMBL" id="WAJ27154.1"/>
    </source>
</evidence>
<dbReference type="EMBL" id="CP113520">
    <property type="protein sequence ID" value="WAJ27154.1"/>
    <property type="molecule type" value="Genomic_DNA"/>
</dbReference>